<reference evidence="1 2" key="1">
    <citation type="journal article" date="2013" name="Nat. Commun.">
        <title>The evolution and pathogenic mechanisms of the rice sheath blight pathogen.</title>
        <authorList>
            <person name="Zheng A."/>
            <person name="Lin R."/>
            <person name="Xu L."/>
            <person name="Qin P."/>
            <person name="Tang C."/>
            <person name="Ai P."/>
            <person name="Zhang D."/>
            <person name="Liu Y."/>
            <person name="Sun Z."/>
            <person name="Feng H."/>
            <person name="Wang Y."/>
            <person name="Chen Y."/>
            <person name="Liang X."/>
            <person name="Fu R."/>
            <person name="Li Q."/>
            <person name="Zhang J."/>
            <person name="Yu X."/>
            <person name="Xie Z."/>
            <person name="Ding L."/>
            <person name="Guan P."/>
            <person name="Tang J."/>
            <person name="Liang Y."/>
            <person name="Wang S."/>
            <person name="Deng Q."/>
            <person name="Li S."/>
            <person name="Zhu J."/>
            <person name="Wang L."/>
            <person name="Liu H."/>
            <person name="Li P."/>
        </authorList>
    </citation>
    <scope>NUCLEOTIDE SEQUENCE [LARGE SCALE GENOMIC DNA]</scope>
    <source>
        <strain evidence="2">AG-1 IA</strain>
    </source>
</reference>
<proteinExistence type="predicted"/>
<protein>
    <submittedName>
        <fullName evidence="1">Uncharacterized protein</fullName>
    </submittedName>
</protein>
<dbReference type="Proteomes" id="UP000011668">
    <property type="component" value="Unassembled WGS sequence"/>
</dbReference>
<organism evidence="1 2">
    <name type="scientific">Thanatephorus cucumeris (strain AG1-IA)</name>
    <name type="common">Rice sheath blight fungus</name>
    <name type="synonym">Rhizoctonia solani</name>
    <dbReference type="NCBI Taxonomy" id="983506"/>
    <lineage>
        <taxon>Eukaryota</taxon>
        <taxon>Fungi</taxon>
        <taxon>Dikarya</taxon>
        <taxon>Basidiomycota</taxon>
        <taxon>Agaricomycotina</taxon>
        <taxon>Agaricomycetes</taxon>
        <taxon>Cantharellales</taxon>
        <taxon>Ceratobasidiaceae</taxon>
        <taxon>Rhizoctonia</taxon>
        <taxon>Rhizoctonia solani AG-1</taxon>
    </lineage>
</organism>
<dbReference type="AlphaFoldDB" id="L8WP13"/>
<evidence type="ECO:0000313" key="2">
    <source>
        <dbReference type="Proteomes" id="UP000011668"/>
    </source>
</evidence>
<keyword evidence="2" id="KW-1185">Reference proteome</keyword>
<sequence length="146" mass="15193">MLGLLFDRIFGDAIRRRSPINWLHPVVKLLRGAKLPLANDSPDGHGTTNASCNNDENNDRVFGDSLSSLGLCRLGSGSSGRRLQRCSNKNLSRHWTTVGTRSGGSRSTKIQSWSCLGGWGLLGSLGSLLGGGGGGRSTGGGGASRG</sequence>
<accession>L8WP13</accession>
<name>L8WP13_THACA</name>
<evidence type="ECO:0000313" key="1">
    <source>
        <dbReference type="EMBL" id="ELU39886.1"/>
    </source>
</evidence>
<comment type="caution">
    <text evidence="1">The sequence shown here is derived from an EMBL/GenBank/DDBJ whole genome shotgun (WGS) entry which is preliminary data.</text>
</comment>
<dbReference type="EMBL" id="AFRT01001596">
    <property type="protein sequence ID" value="ELU39886.1"/>
    <property type="molecule type" value="Genomic_DNA"/>
</dbReference>
<gene>
    <name evidence="1" type="ORF">AG1IA_06086</name>
</gene>
<dbReference type="HOGENOM" id="CLU_1778724_0_0_1"/>